<accession>F8NV17</accession>
<protein>
    <submittedName>
        <fullName evidence="1">Uncharacterized protein</fullName>
    </submittedName>
</protein>
<reference evidence="1" key="1">
    <citation type="submission" date="2011-04" db="EMBL/GenBank/DDBJ databases">
        <title>Evolution of plant cell wall degrading machinery underlies the functional diversity of forest fungi.</title>
        <authorList>
            <consortium name="US DOE Joint Genome Institute (JGI-PGF)"/>
            <person name="Eastwood D.C."/>
            <person name="Floudas D."/>
            <person name="Binder M."/>
            <person name="Majcherczyk A."/>
            <person name="Schneider P."/>
            <person name="Aerts A."/>
            <person name="Asiegbu F.O."/>
            <person name="Baker S.E."/>
            <person name="Barry K."/>
            <person name="Bendiksby M."/>
            <person name="Blumentritt M."/>
            <person name="Coutinho P.M."/>
            <person name="Cullen D."/>
            <person name="Cullen D."/>
            <person name="Gathman A."/>
            <person name="Goodell B."/>
            <person name="Henrissat B."/>
            <person name="Ihrmark K."/>
            <person name="Kauserud H."/>
            <person name="Kohler A."/>
            <person name="LaButti K."/>
            <person name="Lapidus A."/>
            <person name="Lavin J.L."/>
            <person name="Lee Y.-H."/>
            <person name="Lindquist E."/>
            <person name="Lilly W."/>
            <person name="Lucas S."/>
            <person name="Morin E."/>
            <person name="Murat C."/>
            <person name="Oguiza J.A."/>
            <person name="Park J."/>
            <person name="Pisabarro A.G."/>
            <person name="Riley R."/>
            <person name="Rosling A."/>
            <person name="Salamov A."/>
            <person name="Schmidt O."/>
            <person name="Schmutz J."/>
            <person name="Skrede I."/>
            <person name="Stenlid J."/>
            <person name="Wiebenga A."/>
            <person name="Xie X."/>
            <person name="Kues U."/>
            <person name="Hibbett D.S."/>
            <person name="Hoffmeister D."/>
            <person name="Hogberg N."/>
            <person name="Martin F."/>
            <person name="Grigoriev I.V."/>
            <person name="Watkinson S.C."/>
        </authorList>
    </citation>
    <scope>NUCLEOTIDE SEQUENCE</scope>
    <source>
        <strain evidence="1">S7.9</strain>
    </source>
</reference>
<proteinExistence type="predicted"/>
<dbReference type="EMBL" id="GL945433">
    <property type="protein sequence ID" value="EGO25972.1"/>
    <property type="molecule type" value="Genomic_DNA"/>
</dbReference>
<name>F8NV17_SERL9</name>
<dbReference type="AlphaFoldDB" id="F8NV17"/>
<sequence length="64" mass="7410">MDFLDTFGLCTIGLCELYSDKLLAYIALHAHYDLTPPRTLAWTFFPLVLEPLVRTSLYETLWTV</sequence>
<evidence type="ECO:0000313" key="1">
    <source>
        <dbReference type="EMBL" id="EGO25972.1"/>
    </source>
</evidence>
<dbReference type="HOGENOM" id="CLU_2869022_0_0_1"/>
<dbReference type="Proteomes" id="UP000008064">
    <property type="component" value="Unassembled WGS sequence"/>
</dbReference>
<organism>
    <name type="scientific">Serpula lacrymans var. lacrymans (strain S7.9)</name>
    <name type="common">Dry rot fungus</name>
    <dbReference type="NCBI Taxonomy" id="578457"/>
    <lineage>
        <taxon>Eukaryota</taxon>
        <taxon>Fungi</taxon>
        <taxon>Dikarya</taxon>
        <taxon>Basidiomycota</taxon>
        <taxon>Agaricomycotina</taxon>
        <taxon>Agaricomycetes</taxon>
        <taxon>Agaricomycetidae</taxon>
        <taxon>Boletales</taxon>
        <taxon>Coniophorineae</taxon>
        <taxon>Serpulaceae</taxon>
        <taxon>Serpula</taxon>
    </lineage>
</organism>
<dbReference type="RefSeq" id="XP_007318094.1">
    <property type="nucleotide sequence ID" value="XM_007318032.1"/>
</dbReference>
<dbReference type="KEGG" id="sla:SERLADRAFT_388718"/>
<dbReference type="GeneID" id="18811349"/>
<gene>
    <name evidence="1" type="ORF">SERLADRAFT_388718</name>
</gene>